<proteinExistence type="predicted"/>
<dbReference type="Gene3D" id="3.90.180.10">
    <property type="entry name" value="Medium-chain alcohol dehydrogenases, catalytic domain"/>
    <property type="match status" value="1"/>
</dbReference>
<gene>
    <name evidence="4" type="ORF">D9756_009557</name>
</gene>
<dbReference type="SUPFAM" id="SSF50129">
    <property type="entry name" value="GroES-like"/>
    <property type="match status" value="1"/>
</dbReference>
<dbReference type="Pfam" id="PF16884">
    <property type="entry name" value="ADH_N_2"/>
    <property type="match status" value="1"/>
</dbReference>
<sequence length="340" mass="37176">MAPVRNARVLFKDHPQDIGYPEPGQTTVYDDTQTIDPDNVQLHGGFLIKTLVLSIEPYVLSRMRPSFPLPYTIGAPITSFGVCIVVRTETDKVKVGDHLYGDLAFEEYTIRPSLDGLVVLDNKHNLPWSVFIGTAGMPGQTAYSGWKEFAHPKKDDIAFVTTGGGPVGSLVIQLAKAEGLKVISSAGSDDKVAFMKEIGADVAFNYKTTNMREVLAKEGPIDIFWDLVGGETLEAALDHANVGARFIECGMISGYFNGGAPVKNLWQLVVRDITMRGFVVTRTFPKYSEEFYATIPEKIAKGEIKCNEDVTNGLDKTDEVLLGVLKGKNKGKAVIRVADE</sequence>
<dbReference type="CDD" id="cd05288">
    <property type="entry name" value="PGDH"/>
    <property type="match status" value="1"/>
</dbReference>
<dbReference type="Proteomes" id="UP000559027">
    <property type="component" value="Unassembled WGS sequence"/>
</dbReference>
<dbReference type="Gene3D" id="3.40.50.720">
    <property type="entry name" value="NAD(P)-binding Rossmann-like Domain"/>
    <property type="match status" value="1"/>
</dbReference>
<dbReference type="SUPFAM" id="SSF51735">
    <property type="entry name" value="NAD(P)-binding Rossmann-fold domains"/>
    <property type="match status" value="1"/>
</dbReference>
<accession>A0A8H5CWL1</accession>
<organism evidence="4 5">
    <name type="scientific">Leucocoprinus leucothites</name>
    <dbReference type="NCBI Taxonomy" id="201217"/>
    <lineage>
        <taxon>Eukaryota</taxon>
        <taxon>Fungi</taxon>
        <taxon>Dikarya</taxon>
        <taxon>Basidiomycota</taxon>
        <taxon>Agaricomycotina</taxon>
        <taxon>Agaricomycetes</taxon>
        <taxon>Agaricomycetidae</taxon>
        <taxon>Agaricales</taxon>
        <taxon>Agaricineae</taxon>
        <taxon>Agaricaceae</taxon>
        <taxon>Leucocoprinus</taxon>
    </lineage>
</organism>
<evidence type="ECO:0008006" key="6">
    <source>
        <dbReference type="Google" id="ProtNLM"/>
    </source>
</evidence>
<dbReference type="PANTHER" id="PTHR43205:SF7">
    <property type="entry name" value="PROSTAGLANDIN REDUCTASE 1"/>
    <property type="match status" value="1"/>
</dbReference>
<dbReference type="GO" id="GO:0016628">
    <property type="term" value="F:oxidoreductase activity, acting on the CH-CH group of donors, NAD or NADP as acceptor"/>
    <property type="evidence" value="ECO:0007669"/>
    <property type="project" value="InterPro"/>
</dbReference>
<dbReference type="InterPro" id="IPR011032">
    <property type="entry name" value="GroES-like_sf"/>
</dbReference>
<evidence type="ECO:0000313" key="4">
    <source>
        <dbReference type="EMBL" id="KAF5348451.1"/>
    </source>
</evidence>
<dbReference type="InterPro" id="IPR036291">
    <property type="entry name" value="NAD(P)-bd_dom_sf"/>
</dbReference>
<dbReference type="OrthoDB" id="809632at2759"/>
<dbReference type="AlphaFoldDB" id="A0A8H5CWL1"/>
<dbReference type="EMBL" id="JAACJO010000019">
    <property type="protein sequence ID" value="KAF5348451.1"/>
    <property type="molecule type" value="Genomic_DNA"/>
</dbReference>
<reference evidence="4 5" key="1">
    <citation type="journal article" date="2020" name="ISME J.">
        <title>Uncovering the hidden diversity of litter-decomposition mechanisms in mushroom-forming fungi.</title>
        <authorList>
            <person name="Floudas D."/>
            <person name="Bentzer J."/>
            <person name="Ahren D."/>
            <person name="Johansson T."/>
            <person name="Persson P."/>
            <person name="Tunlid A."/>
        </authorList>
    </citation>
    <scope>NUCLEOTIDE SEQUENCE [LARGE SCALE GENOMIC DNA]</scope>
    <source>
        <strain evidence="4 5">CBS 146.42</strain>
    </source>
</reference>
<protein>
    <recommendedName>
        <fullName evidence="6">Enoyl reductase (ER) domain-containing protein</fullName>
    </recommendedName>
</protein>
<evidence type="ECO:0000259" key="2">
    <source>
        <dbReference type="Pfam" id="PF00107"/>
    </source>
</evidence>
<dbReference type="InterPro" id="IPR045010">
    <property type="entry name" value="MDR_fam"/>
</dbReference>
<keyword evidence="1" id="KW-0560">Oxidoreductase</keyword>
<name>A0A8H5CWL1_9AGAR</name>
<keyword evidence="5" id="KW-1185">Reference proteome</keyword>
<feature type="domain" description="Alcohol dehydrogenase-like C-terminal" evidence="2">
    <location>
        <begin position="166"/>
        <end position="289"/>
    </location>
</feature>
<feature type="domain" description="Oxidoreductase N-terminal" evidence="3">
    <location>
        <begin position="43"/>
        <end position="111"/>
    </location>
</feature>
<dbReference type="PANTHER" id="PTHR43205">
    <property type="entry name" value="PROSTAGLANDIN REDUCTASE"/>
    <property type="match status" value="1"/>
</dbReference>
<dbReference type="InterPro" id="IPR041694">
    <property type="entry name" value="ADH_N_2"/>
</dbReference>
<dbReference type="Pfam" id="PF00107">
    <property type="entry name" value="ADH_zinc_N"/>
    <property type="match status" value="1"/>
</dbReference>
<evidence type="ECO:0000259" key="3">
    <source>
        <dbReference type="Pfam" id="PF16884"/>
    </source>
</evidence>
<evidence type="ECO:0000313" key="5">
    <source>
        <dbReference type="Proteomes" id="UP000559027"/>
    </source>
</evidence>
<dbReference type="InterPro" id="IPR013149">
    <property type="entry name" value="ADH-like_C"/>
</dbReference>
<evidence type="ECO:0000256" key="1">
    <source>
        <dbReference type="ARBA" id="ARBA00023002"/>
    </source>
</evidence>
<comment type="caution">
    <text evidence="4">The sequence shown here is derived from an EMBL/GenBank/DDBJ whole genome shotgun (WGS) entry which is preliminary data.</text>
</comment>